<evidence type="ECO:0000313" key="5">
    <source>
        <dbReference type="Proteomes" id="UP001642483"/>
    </source>
</evidence>
<evidence type="ECO:0000313" key="4">
    <source>
        <dbReference type="EMBL" id="CAK8698172.1"/>
    </source>
</evidence>
<evidence type="ECO:0000259" key="3">
    <source>
        <dbReference type="PROSITE" id="PS51135"/>
    </source>
</evidence>
<dbReference type="PROSITE" id="PS51135">
    <property type="entry name" value="CIDE_N"/>
    <property type="match status" value="1"/>
</dbReference>
<dbReference type="SMART" id="SM00266">
    <property type="entry name" value="CAD"/>
    <property type="match status" value="1"/>
</dbReference>
<dbReference type="Pfam" id="PF02017">
    <property type="entry name" value="CIDE-N"/>
    <property type="match status" value="1"/>
</dbReference>
<dbReference type="EMBL" id="CAWYQH010000174">
    <property type="protein sequence ID" value="CAK8698172.1"/>
    <property type="molecule type" value="Genomic_DNA"/>
</dbReference>
<evidence type="ECO:0000256" key="2">
    <source>
        <dbReference type="PROSITE-ProRule" id="PRU00447"/>
    </source>
</evidence>
<dbReference type="SUPFAM" id="SSF54277">
    <property type="entry name" value="CAD &amp; PB1 domains"/>
    <property type="match status" value="1"/>
</dbReference>
<keyword evidence="5" id="KW-1185">Reference proteome</keyword>
<accession>A0ABP0H328</accession>
<gene>
    <name evidence="4" type="ORF">CVLEPA_LOCUS31638</name>
</gene>
<dbReference type="InterPro" id="IPR003508">
    <property type="entry name" value="CIDE-N_dom"/>
</dbReference>
<keyword evidence="1 2" id="KW-0053">Apoptosis</keyword>
<reference evidence="4 5" key="1">
    <citation type="submission" date="2024-02" db="EMBL/GenBank/DDBJ databases">
        <authorList>
            <person name="Daric V."/>
            <person name="Darras S."/>
        </authorList>
    </citation>
    <scope>NUCLEOTIDE SEQUENCE [LARGE SCALE GENOMIC DNA]</scope>
</reference>
<protein>
    <recommendedName>
        <fullName evidence="3">CIDE-N domain-containing protein</fullName>
    </recommendedName>
</protein>
<feature type="domain" description="CIDE-N" evidence="3">
    <location>
        <begin position="24"/>
        <end position="115"/>
    </location>
</feature>
<sequence length="241" mass="27545">MHVPNLLSGWSTASVVNSFSREQPLRPYKVWILSESEKCNGVPKPYGICAKSLEDLKRKAWENTDRYKQGKTVETINLFVTQINDGTAIMDDEYLKQIADDEDLMLLLPGQEWKFNEQTIAILENHQATTISEQNDGRIMVRRKCKNESKIDNNYRYFVPTPHGEMARLTLDVFRESPDEAGTLRLHAATAGESGMTVSYELRLKGVKQVVQYAVKWTAVVLTYVGKLMFETGEFLKRKTC</sequence>
<dbReference type="PANTHER" id="PTHR12306">
    <property type="entry name" value="CELL DEATH ACTIVATOR CIDE"/>
    <property type="match status" value="1"/>
</dbReference>
<dbReference type="PANTHER" id="PTHR12306:SF15">
    <property type="entry name" value="DNAATION FACTOR-RELATED PROTEIN 1, ISOFORM B-RELATED"/>
    <property type="match status" value="1"/>
</dbReference>
<proteinExistence type="predicted"/>
<dbReference type="Proteomes" id="UP001642483">
    <property type="component" value="Unassembled WGS sequence"/>
</dbReference>
<comment type="caution">
    <text evidence="4">The sequence shown here is derived from an EMBL/GenBank/DDBJ whole genome shotgun (WGS) entry which is preliminary data.</text>
</comment>
<dbReference type="Gene3D" id="3.10.20.10">
    <property type="match status" value="1"/>
</dbReference>
<evidence type="ECO:0000256" key="1">
    <source>
        <dbReference type="ARBA" id="ARBA00022703"/>
    </source>
</evidence>
<organism evidence="4 5">
    <name type="scientific">Clavelina lepadiformis</name>
    <name type="common">Light-bulb sea squirt</name>
    <name type="synonym">Ascidia lepadiformis</name>
    <dbReference type="NCBI Taxonomy" id="159417"/>
    <lineage>
        <taxon>Eukaryota</taxon>
        <taxon>Metazoa</taxon>
        <taxon>Chordata</taxon>
        <taxon>Tunicata</taxon>
        <taxon>Ascidiacea</taxon>
        <taxon>Aplousobranchia</taxon>
        <taxon>Clavelinidae</taxon>
        <taxon>Clavelina</taxon>
    </lineage>
</organism>
<name>A0ABP0H328_CLALP</name>